<dbReference type="GO" id="GO:0003676">
    <property type="term" value="F:nucleic acid binding"/>
    <property type="evidence" value="ECO:0007669"/>
    <property type="project" value="UniProtKB-UniRule"/>
</dbReference>
<dbReference type="PANTHER" id="PTHR10642">
    <property type="entry name" value="RIBONUCLEASE H1"/>
    <property type="match status" value="1"/>
</dbReference>
<dbReference type="InterPro" id="IPR037056">
    <property type="entry name" value="RNase_H1_N_sf"/>
</dbReference>
<dbReference type="SUPFAM" id="SSF53098">
    <property type="entry name" value="Ribonuclease H-like"/>
    <property type="match status" value="1"/>
</dbReference>
<dbReference type="EC" id="3.1.26.4" evidence="4 10"/>
<comment type="similarity">
    <text evidence="3 10">Belongs to the RNase H family.</text>
</comment>
<dbReference type="InterPro" id="IPR011320">
    <property type="entry name" value="RNase_H1_N"/>
</dbReference>
<dbReference type="SUPFAM" id="SSF55658">
    <property type="entry name" value="L9 N-domain-like"/>
    <property type="match status" value="1"/>
</dbReference>
<keyword evidence="9 10" id="KW-0460">Magnesium</keyword>
<dbReference type="InterPro" id="IPR002156">
    <property type="entry name" value="RNaseH_domain"/>
</dbReference>
<keyword evidence="7 10" id="KW-0255">Endonuclease</keyword>
<evidence type="ECO:0000256" key="2">
    <source>
        <dbReference type="ARBA" id="ARBA00001946"/>
    </source>
</evidence>
<evidence type="ECO:0000256" key="4">
    <source>
        <dbReference type="ARBA" id="ARBA00012180"/>
    </source>
</evidence>
<evidence type="ECO:0000256" key="6">
    <source>
        <dbReference type="ARBA" id="ARBA00022723"/>
    </source>
</evidence>
<dbReference type="PANTHER" id="PTHR10642:SF26">
    <property type="entry name" value="RIBONUCLEASE H1"/>
    <property type="match status" value="1"/>
</dbReference>
<organism evidence="13 14">
    <name type="scientific">Trichomonascus ciferrii</name>
    <dbReference type="NCBI Taxonomy" id="44093"/>
    <lineage>
        <taxon>Eukaryota</taxon>
        <taxon>Fungi</taxon>
        <taxon>Dikarya</taxon>
        <taxon>Ascomycota</taxon>
        <taxon>Saccharomycotina</taxon>
        <taxon>Dipodascomycetes</taxon>
        <taxon>Dipodascales</taxon>
        <taxon>Trichomonascaceae</taxon>
        <taxon>Trichomonascus</taxon>
        <taxon>Trichomonascus ciferrii complex</taxon>
    </lineage>
</organism>
<dbReference type="InterPro" id="IPR036397">
    <property type="entry name" value="RNaseH_sf"/>
</dbReference>
<comment type="function">
    <text evidence="10">Endonuclease that specifically degrades the RNA of RNA-DNA hybrids.</text>
</comment>
<name>A0A642VBD0_9ASCO</name>
<keyword evidence="14" id="KW-1185">Reference proteome</keyword>
<accession>A0A642VBD0</accession>
<dbReference type="FunFam" id="3.40.970.10:FF:000001">
    <property type="entry name" value="Ribonuclease H1"/>
    <property type="match status" value="1"/>
</dbReference>
<evidence type="ECO:0000256" key="1">
    <source>
        <dbReference type="ARBA" id="ARBA00000077"/>
    </source>
</evidence>
<dbReference type="PIRSF" id="PIRSF036852">
    <property type="entry name" value="Ribonuclease_H1_euk"/>
    <property type="match status" value="1"/>
</dbReference>
<dbReference type="VEuPathDB" id="FungiDB:TRICI_000825"/>
<dbReference type="GO" id="GO:0004523">
    <property type="term" value="F:RNA-DNA hybrid ribonuclease activity"/>
    <property type="evidence" value="ECO:0007669"/>
    <property type="project" value="UniProtKB-UniRule"/>
</dbReference>
<feature type="region of interest" description="Disordered" evidence="11">
    <location>
        <begin position="66"/>
        <end position="107"/>
    </location>
</feature>
<protein>
    <recommendedName>
        <fullName evidence="4 10">Ribonuclease H</fullName>
        <shortName evidence="10">RNase H</shortName>
        <ecNumber evidence="4 10">3.1.26.4</ecNumber>
    </recommendedName>
</protein>
<dbReference type="Gene3D" id="3.40.970.10">
    <property type="entry name" value="Ribonuclease H1, N-terminal domain"/>
    <property type="match status" value="1"/>
</dbReference>
<comment type="cofactor">
    <cofactor evidence="2 10">
        <name>Mg(2+)</name>
        <dbReference type="ChEBI" id="CHEBI:18420"/>
    </cofactor>
</comment>
<dbReference type="Pfam" id="PF01693">
    <property type="entry name" value="Cauli_VI"/>
    <property type="match status" value="1"/>
</dbReference>
<evidence type="ECO:0000259" key="12">
    <source>
        <dbReference type="PROSITE" id="PS50879"/>
    </source>
</evidence>
<dbReference type="CDD" id="cd09280">
    <property type="entry name" value="RNase_HI_eukaryote_like"/>
    <property type="match status" value="1"/>
</dbReference>
<dbReference type="PROSITE" id="PS50879">
    <property type="entry name" value="RNASE_H_1"/>
    <property type="match status" value="1"/>
</dbReference>
<comment type="catalytic activity">
    <reaction evidence="1 10">
        <text>Endonucleolytic cleavage to 5'-phosphomonoester.</text>
        <dbReference type="EC" id="3.1.26.4"/>
    </reaction>
</comment>
<dbReference type="InterPro" id="IPR009027">
    <property type="entry name" value="Ribosomal_bL9/RNase_H1_N"/>
</dbReference>
<dbReference type="EMBL" id="SWFS01000069">
    <property type="protein sequence ID" value="KAA8917039.1"/>
    <property type="molecule type" value="Genomic_DNA"/>
</dbReference>
<reference evidence="13" key="1">
    <citation type="journal article" date="2019" name="G3 (Bethesda)">
        <title>Genome Assemblies of Two Rare Opportunistic Yeast Pathogens: Diutina rugosa (syn. Candida rugosa) and Trichomonascus ciferrii (syn. Candida ciferrii).</title>
        <authorList>
            <person name="Mixao V."/>
            <person name="Saus E."/>
            <person name="Hansen A.P."/>
            <person name="Lass-Florl C."/>
            <person name="Gabaldon T."/>
        </authorList>
    </citation>
    <scope>NUCLEOTIDE SEQUENCE</scope>
    <source>
        <strain evidence="13">CBS 4856</strain>
    </source>
</reference>
<dbReference type="InterPro" id="IPR012337">
    <property type="entry name" value="RNaseH-like_sf"/>
</dbReference>
<evidence type="ECO:0000256" key="9">
    <source>
        <dbReference type="ARBA" id="ARBA00022842"/>
    </source>
</evidence>
<sequence length="273" mass="29731">MGKAKSGKFYAVQNGRTRGVFTTWEECQKSVNGFPRARFKSFRTRAEAEQFVHPGPTAVVLEQVPEQGPKPESRADGGQVPSSEARSAPRSVSISPRIERIPRQSTANHEVVYTDGCARGNGRRGAVGGIGVYYGPDDPRNVAAPLLDEGRQTNQRAELTAAITAVEHALKEASKPGADVRGLNIHSDSEYAAKCLTTWGDKWEKNDYKRGENGQIANLELIKSGREKIKQYNDLYKKKNGPGQGVVFTHVRGHAGILGNEMADRLANKGAGF</sequence>
<feature type="domain" description="RNase H type-1" evidence="12">
    <location>
        <begin position="106"/>
        <end position="272"/>
    </location>
</feature>
<dbReference type="OrthoDB" id="407198at2759"/>
<keyword evidence="6 10" id="KW-0479">Metal-binding</keyword>
<evidence type="ECO:0000256" key="8">
    <source>
        <dbReference type="ARBA" id="ARBA00022801"/>
    </source>
</evidence>
<evidence type="ECO:0000256" key="7">
    <source>
        <dbReference type="ARBA" id="ARBA00022759"/>
    </source>
</evidence>
<dbReference type="GO" id="GO:0000287">
    <property type="term" value="F:magnesium ion binding"/>
    <property type="evidence" value="ECO:0007669"/>
    <property type="project" value="UniProtKB-UniRule"/>
</dbReference>
<dbReference type="Gene3D" id="3.30.420.10">
    <property type="entry name" value="Ribonuclease H-like superfamily/Ribonuclease H"/>
    <property type="match status" value="1"/>
</dbReference>
<dbReference type="GO" id="GO:0043137">
    <property type="term" value="P:DNA replication, removal of RNA primer"/>
    <property type="evidence" value="ECO:0007669"/>
    <property type="project" value="TreeGrafter"/>
</dbReference>
<dbReference type="InterPro" id="IPR017067">
    <property type="entry name" value="RNase_H1_euk"/>
</dbReference>
<keyword evidence="8 10" id="KW-0378">Hydrolase</keyword>
<dbReference type="InterPro" id="IPR050092">
    <property type="entry name" value="RNase_H"/>
</dbReference>
<feature type="compositionally biased region" description="Polar residues" evidence="11">
    <location>
        <begin position="80"/>
        <end position="94"/>
    </location>
</feature>
<keyword evidence="5 10" id="KW-0540">Nuclease</keyword>
<evidence type="ECO:0000256" key="11">
    <source>
        <dbReference type="SAM" id="MobiDB-lite"/>
    </source>
</evidence>
<dbReference type="Proteomes" id="UP000761534">
    <property type="component" value="Unassembled WGS sequence"/>
</dbReference>
<evidence type="ECO:0000256" key="5">
    <source>
        <dbReference type="ARBA" id="ARBA00022722"/>
    </source>
</evidence>
<evidence type="ECO:0000256" key="3">
    <source>
        <dbReference type="ARBA" id="ARBA00005300"/>
    </source>
</evidence>
<comment type="caution">
    <text evidence="13">The sequence shown here is derived from an EMBL/GenBank/DDBJ whole genome shotgun (WGS) entry which is preliminary data.</text>
</comment>
<gene>
    <name evidence="13" type="ORF">TRICI_000825</name>
</gene>
<evidence type="ECO:0000256" key="10">
    <source>
        <dbReference type="PIRNR" id="PIRNR036852"/>
    </source>
</evidence>
<dbReference type="Pfam" id="PF00075">
    <property type="entry name" value="RNase_H"/>
    <property type="match status" value="1"/>
</dbReference>
<evidence type="ECO:0000313" key="14">
    <source>
        <dbReference type="Proteomes" id="UP000761534"/>
    </source>
</evidence>
<proteinExistence type="inferred from homology"/>
<dbReference type="AlphaFoldDB" id="A0A642VBD0"/>
<evidence type="ECO:0000313" key="13">
    <source>
        <dbReference type="EMBL" id="KAA8917039.1"/>
    </source>
</evidence>